<dbReference type="Gene3D" id="3.10.180.10">
    <property type="entry name" value="2,3-Dihydroxybiphenyl 1,2-Dioxygenase, domain 1"/>
    <property type="match status" value="1"/>
</dbReference>
<keyword evidence="1" id="KW-0479">Metal-binding</keyword>
<name>A0ABY8DS36_9HYPH</name>
<sequence>MKSRDVILSDQFGQIELSYPERPADEATPVVTLLPGCCLVIHPATESRRTQQMNGFVNSPINAARQNSSETGSHSSPLFCSVDHIALAVHNLDDAIHLFQDVLGFKLKRLHVGKGAGTVCADMVRDGMCFVLCQGTGPESQVYQLVENFGAGLYHVALAVDDVPAAVDTLKERGLSFDTTAVESAGLTQVSRCPNTGMSIELIDRNSEGRFLDSNSLSKPEKNN</sequence>
<keyword evidence="3" id="KW-0614">Plasmid</keyword>
<evidence type="ECO:0000256" key="1">
    <source>
        <dbReference type="ARBA" id="ARBA00022723"/>
    </source>
</evidence>
<dbReference type="RefSeq" id="WP_280663692.1">
    <property type="nucleotide sequence ID" value="NZ_CP120375.1"/>
</dbReference>
<dbReference type="InterPro" id="IPR037523">
    <property type="entry name" value="VOC_core"/>
</dbReference>
<dbReference type="Pfam" id="PF13669">
    <property type="entry name" value="Glyoxalase_4"/>
    <property type="match status" value="1"/>
</dbReference>
<proteinExistence type="predicted"/>
<accession>A0ABY8DS36</accession>
<dbReference type="InterPro" id="IPR051785">
    <property type="entry name" value="MMCE/EMCE_epimerase"/>
</dbReference>
<evidence type="ECO:0000313" key="3">
    <source>
        <dbReference type="EMBL" id="WEX91736.1"/>
    </source>
</evidence>
<dbReference type="EMBL" id="CP120375">
    <property type="protein sequence ID" value="WEX91736.1"/>
    <property type="molecule type" value="Genomic_DNA"/>
</dbReference>
<dbReference type="SUPFAM" id="SSF54593">
    <property type="entry name" value="Glyoxalase/Bleomycin resistance protein/Dihydroxybiphenyl dioxygenase"/>
    <property type="match status" value="1"/>
</dbReference>
<evidence type="ECO:0000313" key="4">
    <source>
        <dbReference type="Proteomes" id="UP001229355"/>
    </source>
</evidence>
<dbReference type="InterPro" id="IPR029068">
    <property type="entry name" value="Glyas_Bleomycin-R_OHBP_Dase"/>
</dbReference>
<organism evidence="3 4">
    <name type="scientific">Sinorhizobium garamanticum</name>
    <dbReference type="NCBI Taxonomy" id="680247"/>
    <lineage>
        <taxon>Bacteria</taxon>
        <taxon>Pseudomonadati</taxon>
        <taxon>Pseudomonadota</taxon>
        <taxon>Alphaproteobacteria</taxon>
        <taxon>Hyphomicrobiales</taxon>
        <taxon>Rhizobiaceae</taxon>
        <taxon>Sinorhizobium/Ensifer group</taxon>
        <taxon>Sinorhizobium</taxon>
    </lineage>
</organism>
<dbReference type="Proteomes" id="UP001229355">
    <property type="component" value="Plasmid unnamed"/>
</dbReference>
<dbReference type="PROSITE" id="PS51819">
    <property type="entry name" value="VOC"/>
    <property type="match status" value="1"/>
</dbReference>
<feature type="domain" description="VOC" evidence="2">
    <location>
        <begin position="81"/>
        <end position="205"/>
    </location>
</feature>
<gene>
    <name evidence="3" type="ORF">PZN02_006046</name>
</gene>
<reference evidence="3 4" key="1">
    <citation type="submission" date="2023-03" db="EMBL/GenBank/DDBJ databases">
        <authorList>
            <person name="Kaur S."/>
            <person name="Espinosa-Saiz D."/>
            <person name="Velazquez E."/>
            <person name="Menendez E."/>
            <person name="diCenzo G.C."/>
        </authorList>
    </citation>
    <scope>NUCLEOTIDE SEQUENCE [LARGE SCALE GENOMIC DNA]</scope>
    <source>
        <strain evidence="3 4">LMG 24692</strain>
        <plasmid evidence="3 4">unnamed</plasmid>
    </source>
</reference>
<dbReference type="PANTHER" id="PTHR43048">
    <property type="entry name" value="METHYLMALONYL-COA EPIMERASE"/>
    <property type="match status" value="1"/>
</dbReference>
<evidence type="ECO:0000259" key="2">
    <source>
        <dbReference type="PROSITE" id="PS51819"/>
    </source>
</evidence>
<keyword evidence="4" id="KW-1185">Reference proteome</keyword>
<protein>
    <submittedName>
        <fullName evidence="3">VOC family protein</fullName>
    </submittedName>
</protein>
<dbReference type="PANTHER" id="PTHR43048:SF3">
    <property type="entry name" value="METHYLMALONYL-COA EPIMERASE, MITOCHONDRIAL"/>
    <property type="match status" value="1"/>
</dbReference>
<geneLocation type="plasmid" evidence="3 4">
    <name>unnamed</name>
</geneLocation>